<dbReference type="OMA" id="EGMEGNT"/>
<evidence type="ECO:0000313" key="10">
    <source>
        <dbReference type="EMBL" id="KAF8395469.1"/>
    </source>
</evidence>
<dbReference type="AlphaFoldDB" id="A0A834YTT3"/>
<evidence type="ECO:0008006" key="12">
    <source>
        <dbReference type="Google" id="ProtNLM"/>
    </source>
</evidence>
<proteinExistence type="inferred from homology"/>
<keyword evidence="6" id="KW-0406">Ion transport</keyword>
<dbReference type="GO" id="GO:0034220">
    <property type="term" value="P:monoatomic ion transmembrane transport"/>
    <property type="evidence" value="ECO:0007669"/>
    <property type="project" value="UniProtKB-KW"/>
</dbReference>
<dbReference type="EMBL" id="JABCRI010000013">
    <property type="protein sequence ID" value="KAF8395469.1"/>
    <property type="molecule type" value="Genomic_DNA"/>
</dbReference>
<evidence type="ECO:0000256" key="3">
    <source>
        <dbReference type="ARBA" id="ARBA00022448"/>
    </source>
</evidence>
<keyword evidence="11" id="KW-1185">Reference proteome</keyword>
<feature type="transmembrane region" description="Helical" evidence="9">
    <location>
        <begin position="222"/>
        <end position="242"/>
    </location>
</feature>
<keyword evidence="4 9" id="KW-0812">Transmembrane</keyword>
<evidence type="ECO:0000256" key="5">
    <source>
        <dbReference type="ARBA" id="ARBA00022989"/>
    </source>
</evidence>
<comment type="similarity">
    <text evidence="2">Belongs to the aromatic acid exporter (TC 2.A.85) family.</text>
</comment>
<dbReference type="PANTHER" id="PTHR31086">
    <property type="entry name" value="ALUMINUM-ACTIVATED MALATE TRANSPORTER 10"/>
    <property type="match status" value="1"/>
</dbReference>
<evidence type="ECO:0000256" key="2">
    <source>
        <dbReference type="ARBA" id="ARBA00007079"/>
    </source>
</evidence>
<feature type="transmembrane region" description="Helical" evidence="9">
    <location>
        <begin position="132"/>
        <end position="150"/>
    </location>
</feature>
<evidence type="ECO:0000256" key="6">
    <source>
        <dbReference type="ARBA" id="ARBA00023065"/>
    </source>
</evidence>
<feature type="transmembrane region" description="Helical" evidence="9">
    <location>
        <begin position="105"/>
        <end position="126"/>
    </location>
</feature>
<accession>A0A834YTT3</accession>
<feature type="transmembrane region" description="Helical" evidence="9">
    <location>
        <begin position="74"/>
        <end position="98"/>
    </location>
</feature>
<dbReference type="GO" id="GO:0015743">
    <property type="term" value="P:malate transport"/>
    <property type="evidence" value="ECO:0007669"/>
    <property type="project" value="InterPro"/>
</dbReference>
<evidence type="ECO:0000256" key="1">
    <source>
        <dbReference type="ARBA" id="ARBA00004141"/>
    </source>
</evidence>
<dbReference type="OrthoDB" id="68611at2759"/>
<name>A0A834YTT3_TETSI</name>
<comment type="subcellular location">
    <subcellularLocation>
        <location evidence="1">Membrane</location>
        <topology evidence="1">Multi-pass membrane protein</topology>
    </subcellularLocation>
</comment>
<evidence type="ECO:0000256" key="9">
    <source>
        <dbReference type="SAM" id="Phobius"/>
    </source>
</evidence>
<keyword evidence="8" id="KW-0407">Ion channel</keyword>
<sequence>MEIRSTSHEPTLFSSERCWLKALPEKFKAKVAEVAKKTKKLGQDDPRRIIHSLKVGLAFTFVSLLYFFRPLYDGFGVSAMWAVLTVVYVFEFTVGATLDKGFNKVFATFLAAALGVGAQHLASLSGEKGEPILLWLFVFLLGTIALAYGFARSLYTLFLIFGITISVLELPHATASTFTRFFPGIKERYDYGVVIFISTFSLVVVSGYRVDKILELGHQRLSTISIGCATCVIVSTFIYPVWSGEDLHNLVALNMEKLASFLEGLDGEYFKIIEDGQSVVVSMDDKSFLEGYKSVLDSKPVKNP</sequence>
<keyword evidence="5 9" id="KW-1133">Transmembrane helix</keyword>
<comment type="caution">
    <text evidence="10">The sequence shown here is derived from an EMBL/GenBank/DDBJ whole genome shotgun (WGS) entry which is preliminary data.</text>
</comment>
<keyword evidence="3" id="KW-0813">Transport</keyword>
<evidence type="ECO:0000313" key="11">
    <source>
        <dbReference type="Proteomes" id="UP000655225"/>
    </source>
</evidence>
<feature type="transmembrane region" description="Helical" evidence="9">
    <location>
        <begin position="157"/>
        <end position="179"/>
    </location>
</feature>
<feature type="transmembrane region" description="Helical" evidence="9">
    <location>
        <begin position="49"/>
        <end position="68"/>
    </location>
</feature>
<keyword evidence="7 9" id="KW-0472">Membrane</keyword>
<feature type="transmembrane region" description="Helical" evidence="9">
    <location>
        <begin position="191"/>
        <end position="210"/>
    </location>
</feature>
<reference evidence="10 11" key="1">
    <citation type="submission" date="2020-04" db="EMBL/GenBank/DDBJ databases">
        <title>Plant Genome Project.</title>
        <authorList>
            <person name="Zhang R.-G."/>
        </authorList>
    </citation>
    <scope>NUCLEOTIDE SEQUENCE [LARGE SCALE GENOMIC DNA]</scope>
    <source>
        <strain evidence="10">YNK0</strain>
        <tissue evidence="10">Leaf</tissue>
    </source>
</reference>
<dbReference type="InterPro" id="IPR020966">
    <property type="entry name" value="ALMT"/>
</dbReference>
<organism evidence="10 11">
    <name type="scientific">Tetracentron sinense</name>
    <name type="common">Spur-leaf</name>
    <dbReference type="NCBI Taxonomy" id="13715"/>
    <lineage>
        <taxon>Eukaryota</taxon>
        <taxon>Viridiplantae</taxon>
        <taxon>Streptophyta</taxon>
        <taxon>Embryophyta</taxon>
        <taxon>Tracheophyta</taxon>
        <taxon>Spermatophyta</taxon>
        <taxon>Magnoliopsida</taxon>
        <taxon>Trochodendrales</taxon>
        <taxon>Trochodendraceae</taxon>
        <taxon>Tetracentron</taxon>
    </lineage>
</organism>
<evidence type="ECO:0000256" key="7">
    <source>
        <dbReference type="ARBA" id="ARBA00023136"/>
    </source>
</evidence>
<dbReference type="Proteomes" id="UP000655225">
    <property type="component" value="Unassembled WGS sequence"/>
</dbReference>
<evidence type="ECO:0000256" key="4">
    <source>
        <dbReference type="ARBA" id="ARBA00022692"/>
    </source>
</evidence>
<gene>
    <name evidence="10" type="ORF">HHK36_019415</name>
</gene>
<dbReference type="Pfam" id="PF11744">
    <property type="entry name" value="ALMT"/>
    <property type="match status" value="2"/>
</dbReference>
<protein>
    <recommendedName>
        <fullName evidence="12">Aluminum-activated malate transporter</fullName>
    </recommendedName>
</protein>
<evidence type="ECO:0000256" key="8">
    <source>
        <dbReference type="ARBA" id="ARBA00023303"/>
    </source>
</evidence>
<dbReference type="GO" id="GO:0016020">
    <property type="term" value="C:membrane"/>
    <property type="evidence" value="ECO:0007669"/>
    <property type="project" value="UniProtKB-SubCell"/>
</dbReference>